<dbReference type="EMBL" id="MN738905">
    <property type="protein sequence ID" value="QHT30667.1"/>
    <property type="molecule type" value="Genomic_DNA"/>
</dbReference>
<evidence type="ECO:0000256" key="2">
    <source>
        <dbReference type="ARBA" id="ARBA00022723"/>
    </source>
</evidence>
<dbReference type="GO" id="GO:0046872">
    <property type="term" value="F:metal ion binding"/>
    <property type="evidence" value="ECO:0007669"/>
    <property type="project" value="UniProtKB-KW"/>
</dbReference>
<sequence>MLISNYIRLILIIPFLSFLTSALTIKSSFILPQIVREWHPIAIEKNIDRSKPYVYNIGKLPMVLWYNDSNPISTVNICKHLGAKLDNGIIINNGCFQCPNHLTSYNNSDAIGTTVKSNGLLWWSFKSYTTKPPKIFKDNEKMHQSYIDINVNLINVILEFIYSNNKIKINHRKNKFFFKEELFNAEHRFYYKYPYYLKGSINNKINYSINFLPLEENKTRLYINIIDNNIDTKFFINYYLKNKLNNLKNYEPNNYLKYLITLKYDKTYMKKIFLLFDKYSFPNEFTISSFYKYRQFY</sequence>
<keyword evidence="2" id="KW-0479">Metal-binding</keyword>
<organism evidence="6">
    <name type="scientific">viral metagenome</name>
    <dbReference type="NCBI Taxonomy" id="1070528"/>
    <lineage>
        <taxon>unclassified sequences</taxon>
        <taxon>metagenomes</taxon>
        <taxon>organismal metagenomes</taxon>
    </lineage>
</organism>
<dbReference type="GO" id="GO:0051537">
    <property type="term" value="F:2 iron, 2 sulfur cluster binding"/>
    <property type="evidence" value="ECO:0007669"/>
    <property type="project" value="UniProtKB-KW"/>
</dbReference>
<accession>A0A6C0ENT5</accession>
<evidence type="ECO:0000256" key="1">
    <source>
        <dbReference type="ARBA" id="ARBA00022714"/>
    </source>
</evidence>
<keyword evidence="1" id="KW-0001">2Fe-2S</keyword>
<keyword evidence="4" id="KW-0411">Iron-sulfur</keyword>
<protein>
    <recommendedName>
        <fullName evidence="5">Rieske domain-containing protein</fullName>
    </recommendedName>
</protein>
<keyword evidence="3" id="KW-0408">Iron</keyword>
<name>A0A6C0ENT5_9ZZZZ</name>
<evidence type="ECO:0000256" key="4">
    <source>
        <dbReference type="ARBA" id="ARBA00023014"/>
    </source>
</evidence>
<dbReference type="PROSITE" id="PS51296">
    <property type="entry name" value="RIESKE"/>
    <property type="match status" value="1"/>
</dbReference>
<reference evidence="6" key="1">
    <citation type="journal article" date="2020" name="Nature">
        <title>Giant virus diversity and host interactions through global metagenomics.</title>
        <authorList>
            <person name="Schulz F."/>
            <person name="Roux S."/>
            <person name="Paez-Espino D."/>
            <person name="Jungbluth S."/>
            <person name="Walsh D.A."/>
            <person name="Denef V.J."/>
            <person name="McMahon K.D."/>
            <person name="Konstantinidis K.T."/>
            <person name="Eloe-Fadrosh E.A."/>
            <person name="Kyrpides N.C."/>
            <person name="Woyke T."/>
        </authorList>
    </citation>
    <scope>NUCLEOTIDE SEQUENCE</scope>
    <source>
        <strain evidence="6">GVMAG-M-3300009151-35</strain>
    </source>
</reference>
<evidence type="ECO:0000259" key="5">
    <source>
        <dbReference type="PROSITE" id="PS51296"/>
    </source>
</evidence>
<evidence type="ECO:0000313" key="6">
    <source>
        <dbReference type="EMBL" id="QHT30667.1"/>
    </source>
</evidence>
<proteinExistence type="predicted"/>
<dbReference type="SUPFAM" id="SSF50022">
    <property type="entry name" value="ISP domain"/>
    <property type="match status" value="1"/>
</dbReference>
<dbReference type="InterPro" id="IPR036922">
    <property type="entry name" value="Rieske_2Fe-2S_sf"/>
</dbReference>
<dbReference type="InterPro" id="IPR017941">
    <property type="entry name" value="Rieske_2Fe-2S"/>
</dbReference>
<dbReference type="Pfam" id="PF00355">
    <property type="entry name" value="Rieske"/>
    <property type="match status" value="1"/>
</dbReference>
<dbReference type="AlphaFoldDB" id="A0A6C0ENT5"/>
<evidence type="ECO:0000256" key="3">
    <source>
        <dbReference type="ARBA" id="ARBA00023004"/>
    </source>
</evidence>
<feature type="domain" description="Rieske" evidence="5">
    <location>
        <begin position="38"/>
        <end position="106"/>
    </location>
</feature>
<dbReference type="Gene3D" id="2.102.10.10">
    <property type="entry name" value="Rieske [2Fe-2S] iron-sulphur domain"/>
    <property type="match status" value="1"/>
</dbReference>